<accession>A0A7R9JPQ4</accession>
<dbReference type="EMBL" id="OE839361">
    <property type="protein sequence ID" value="CAD7586916.1"/>
    <property type="molecule type" value="Genomic_DNA"/>
</dbReference>
<evidence type="ECO:0000313" key="1">
    <source>
        <dbReference type="EMBL" id="CAD7586916.1"/>
    </source>
</evidence>
<proteinExistence type="predicted"/>
<sequence>MINTAQQRTLANAPVVLSQTTEDGEIESPWLEFCLGAGPRNNSLDAEFMVVSKTKERLFLLKHVTSFGRYEQFRTCLILLLEAVPWYETIQKQLAEKRYPNAKIESKSNTQGLMRQSGTETDGYMRMGRKSSIEWYKETVGIHVIVRKVKSRNAGWGDGNAWSLLETKVILGKGIKDKLNAISSASRVVSRKNGCEHRHTTVHLTTSFVEETTESCKKKEITFTVLKEVKKAFDMVWHAGLPRKMIDFNFCKTIAKRRIHPPDQFIVLGEDIPFCNEIRYLSVIMDSRLNWKFHVENSRKRAMWVFVRNQGLFKSQSRETCRITVFPSQTGPLPPYNPQLYRHPRAENMIRYMNLRSTNSEISSAIQALKILQVVLSMWTQLLDKLRWTPSIRLSDNMLMAFPELFEEAQQLKELDYLGGIIASVLSHSSHPTDACQKQERKAKRASGKDVDINILPHIGGERLDMSTEDEKSCLLFLQHSGNILVGVYSHLRVERVENYFRKTTLSTPDRDSNLNLSVIGSLVYYKNSVLDHVATELGQN</sequence>
<reference evidence="1" key="1">
    <citation type="submission" date="2020-11" db="EMBL/GenBank/DDBJ databases">
        <authorList>
            <person name="Tran Van P."/>
        </authorList>
    </citation>
    <scope>NUCLEOTIDE SEQUENCE</scope>
</reference>
<name>A0A7R9JPQ4_TIMGE</name>
<dbReference type="AlphaFoldDB" id="A0A7R9JPQ4"/>
<organism evidence="1">
    <name type="scientific">Timema genevievae</name>
    <name type="common">Walking stick</name>
    <dbReference type="NCBI Taxonomy" id="629358"/>
    <lineage>
        <taxon>Eukaryota</taxon>
        <taxon>Metazoa</taxon>
        <taxon>Ecdysozoa</taxon>
        <taxon>Arthropoda</taxon>
        <taxon>Hexapoda</taxon>
        <taxon>Insecta</taxon>
        <taxon>Pterygota</taxon>
        <taxon>Neoptera</taxon>
        <taxon>Polyneoptera</taxon>
        <taxon>Phasmatodea</taxon>
        <taxon>Timematodea</taxon>
        <taxon>Timematoidea</taxon>
        <taxon>Timematidae</taxon>
        <taxon>Timema</taxon>
    </lineage>
</organism>
<gene>
    <name evidence="1" type="ORF">TGEB3V08_LOCUS1168</name>
</gene>
<protein>
    <submittedName>
        <fullName evidence="1">Uncharacterized protein</fullName>
    </submittedName>
</protein>